<dbReference type="InterPro" id="IPR050383">
    <property type="entry name" value="GlyoxalaseI/FosfomycinResist"/>
</dbReference>
<protein>
    <submittedName>
        <fullName evidence="4">VOC domain-containing protein</fullName>
    </submittedName>
</protein>
<dbReference type="Gene3D" id="3.10.180.10">
    <property type="entry name" value="2,3-Dihydroxybiphenyl 1,2-Dioxygenase, domain 1"/>
    <property type="match status" value="1"/>
</dbReference>
<dbReference type="SUPFAM" id="SSF54593">
    <property type="entry name" value="Glyoxalase/Bleomycin resistance protein/Dihydroxybiphenyl dioxygenase"/>
    <property type="match status" value="1"/>
</dbReference>
<dbReference type="PANTHER" id="PTHR21366">
    <property type="entry name" value="GLYOXALASE FAMILY PROTEIN"/>
    <property type="match status" value="1"/>
</dbReference>
<feature type="domain" description="VOC" evidence="3">
    <location>
        <begin position="30"/>
        <end position="147"/>
    </location>
</feature>
<comment type="caution">
    <text evidence="4">The sequence shown here is derived from an EMBL/GenBank/DDBJ whole genome shotgun (WGS) entry which is preliminary data.</text>
</comment>
<dbReference type="Pfam" id="PF00903">
    <property type="entry name" value="Glyoxalase"/>
    <property type="match status" value="1"/>
</dbReference>
<organism evidence="4 5">
    <name type="scientific">Seiridium unicorne</name>
    <dbReference type="NCBI Taxonomy" id="138068"/>
    <lineage>
        <taxon>Eukaryota</taxon>
        <taxon>Fungi</taxon>
        <taxon>Dikarya</taxon>
        <taxon>Ascomycota</taxon>
        <taxon>Pezizomycotina</taxon>
        <taxon>Sordariomycetes</taxon>
        <taxon>Xylariomycetidae</taxon>
        <taxon>Amphisphaeriales</taxon>
        <taxon>Sporocadaceae</taxon>
        <taxon>Seiridium</taxon>
    </lineage>
</organism>
<dbReference type="PROSITE" id="PS51819">
    <property type="entry name" value="VOC"/>
    <property type="match status" value="1"/>
</dbReference>
<dbReference type="InterPro" id="IPR037523">
    <property type="entry name" value="VOC_core"/>
</dbReference>
<name>A0ABR2V8Y6_9PEZI</name>
<evidence type="ECO:0000313" key="4">
    <source>
        <dbReference type="EMBL" id="KAK9423393.1"/>
    </source>
</evidence>
<evidence type="ECO:0000313" key="5">
    <source>
        <dbReference type="Proteomes" id="UP001408356"/>
    </source>
</evidence>
<gene>
    <name evidence="4" type="ORF">SUNI508_04287</name>
</gene>
<comment type="similarity">
    <text evidence="1">Belongs to the glyoxalase I family.</text>
</comment>
<feature type="region of interest" description="Disordered" evidence="2">
    <location>
        <begin position="181"/>
        <end position="217"/>
    </location>
</feature>
<evidence type="ECO:0000256" key="2">
    <source>
        <dbReference type="SAM" id="MobiDB-lite"/>
    </source>
</evidence>
<dbReference type="InterPro" id="IPR029068">
    <property type="entry name" value="Glyas_Bleomycin-R_OHBP_Dase"/>
</dbReference>
<keyword evidence="5" id="KW-1185">Reference proteome</keyword>
<proteinExistence type="inferred from homology"/>
<dbReference type="InterPro" id="IPR004360">
    <property type="entry name" value="Glyas_Fos-R_dOase_dom"/>
</dbReference>
<feature type="compositionally biased region" description="Basic and acidic residues" evidence="2">
    <location>
        <begin position="181"/>
        <end position="190"/>
    </location>
</feature>
<evidence type="ECO:0000256" key="1">
    <source>
        <dbReference type="ARBA" id="ARBA00010363"/>
    </source>
</evidence>
<reference evidence="4 5" key="1">
    <citation type="journal article" date="2024" name="J. Plant Pathol.">
        <title>Sequence and assembly of the genome of Seiridium unicorne, isolate CBS 538.82, causal agent of cypress canker disease.</title>
        <authorList>
            <person name="Scali E."/>
            <person name="Rocca G.D."/>
            <person name="Danti R."/>
            <person name="Garbelotto M."/>
            <person name="Barberini S."/>
            <person name="Baroncelli R."/>
            <person name="Emiliani G."/>
        </authorList>
    </citation>
    <scope>NUCLEOTIDE SEQUENCE [LARGE SCALE GENOMIC DNA]</scope>
    <source>
        <strain evidence="4 5">BM-138-508</strain>
    </source>
</reference>
<evidence type="ECO:0000259" key="3">
    <source>
        <dbReference type="PROSITE" id="PS51819"/>
    </source>
</evidence>
<dbReference type="PANTHER" id="PTHR21366:SF14">
    <property type="entry name" value="GLYOXALASE DOMAIN-CONTAINING PROTEIN 5"/>
    <property type="match status" value="1"/>
</dbReference>
<dbReference type="EMBL" id="JARVKF010000079">
    <property type="protein sequence ID" value="KAK9423393.1"/>
    <property type="molecule type" value="Genomic_DNA"/>
</dbReference>
<sequence length="217" mass="24405">MLYFSKSSGSAQASRTLDEYMTGKVLAPSKLAHVVLRTKNFSSLVSFYQIFLGAHATYENKQLAFLTYDDEHHRVAIAAVPNTSVRDRNSTGMDHVAFTFNSLRDLTLAYKQRAAYGILPFWSINHGPTMSLYYQDPDGNKVETQVDLFDTLEEEIAFFGTPEFNENPIGVDVDPEDIIARLDNGEEEKSIKKRPHIGPRGPDSIVMPSEPTWVNPE</sequence>
<accession>A0ABR2V8Y6</accession>
<dbReference type="Proteomes" id="UP001408356">
    <property type="component" value="Unassembled WGS sequence"/>
</dbReference>